<evidence type="ECO:0000256" key="2">
    <source>
        <dbReference type="SAM" id="MobiDB-lite"/>
    </source>
</evidence>
<keyword evidence="4" id="KW-1185">Reference proteome</keyword>
<evidence type="ECO:0000313" key="3">
    <source>
        <dbReference type="EMBL" id="KIH59640.1"/>
    </source>
</evidence>
<feature type="coiled-coil region" evidence="1">
    <location>
        <begin position="85"/>
        <end position="112"/>
    </location>
</feature>
<gene>
    <name evidence="3" type="ORF">ANCDUO_10119</name>
</gene>
<sequence>MFDGTDTHKKQIHITVTSFTVLVLEISVATYLLEWLDSFPEFAAAKTECKAMKFMTLWHSRKGPTERDIMSSDILIRLSTLETQLVHTNEKVKMREHVIEQLEEEIQAKEQLIYEQGHLIHILESENKFDEVSWHFSVEDEQPYSVVDNGGPFARESKRNTRRVRNR</sequence>
<feature type="region of interest" description="Disordered" evidence="2">
    <location>
        <begin position="147"/>
        <end position="167"/>
    </location>
</feature>
<dbReference type="EMBL" id="KN731743">
    <property type="protein sequence ID" value="KIH59640.1"/>
    <property type="molecule type" value="Genomic_DNA"/>
</dbReference>
<accession>A0A0C2GEP7</accession>
<evidence type="ECO:0000313" key="4">
    <source>
        <dbReference type="Proteomes" id="UP000054047"/>
    </source>
</evidence>
<evidence type="ECO:0000256" key="1">
    <source>
        <dbReference type="SAM" id="Coils"/>
    </source>
</evidence>
<dbReference type="OrthoDB" id="5857783at2759"/>
<protein>
    <submittedName>
        <fullName evidence="3">Uncharacterized protein</fullName>
    </submittedName>
</protein>
<dbReference type="Proteomes" id="UP000054047">
    <property type="component" value="Unassembled WGS sequence"/>
</dbReference>
<organism evidence="3 4">
    <name type="scientific">Ancylostoma duodenale</name>
    <dbReference type="NCBI Taxonomy" id="51022"/>
    <lineage>
        <taxon>Eukaryota</taxon>
        <taxon>Metazoa</taxon>
        <taxon>Ecdysozoa</taxon>
        <taxon>Nematoda</taxon>
        <taxon>Chromadorea</taxon>
        <taxon>Rhabditida</taxon>
        <taxon>Rhabditina</taxon>
        <taxon>Rhabditomorpha</taxon>
        <taxon>Strongyloidea</taxon>
        <taxon>Ancylostomatidae</taxon>
        <taxon>Ancylostomatinae</taxon>
        <taxon>Ancylostoma</taxon>
    </lineage>
</organism>
<name>A0A0C2GEP7_9BILA</name>
<dbReference type="AlphaFoldDB" id="A0A0C2GEP7"/>
<keyword evidence="1" id="KW-0175">Coiled coil</keyword>
<reference evidence="3 4" key="1">
    <citation type="submission" date="2013-12" db="EMBL/GenBank/DDBJ databases">
        <title>Draft genome of the parsitic nematode Ancylostoma duodenale.</title>
        <authorList>
            <person name="Mitreva M."/>
        </authorList>
    </citation>
    <scope>NUCLEOTIDE SEQUENCE [LARGE SCALE GENOMIC DNA]</scope>
    <source>
        <strain evidence="3 4">Zhejiang</strain>
    </source>
</reference>
<proteinExistence type="predicted"/>